<dbReference type="AlphaFoldDB" id="A0A0C4DWU2"/>
<dbReference type="EMBL" id="ADBL01001056">
    <property type="status" value="NOT_ANNOTATED_CDS"/>
    <property type="molecule type" value="Genomic_DNA"/>
</dbReference>
<reference evidence="1" key="2">
    <citation type="submission" date="2010-05" db="EMBL/GenBank/DDBJ databases">
        <title>The Genome Sequence of Magnaporthe poae strain ATCC 64411.</title>
        <authorList>
            <consortium name="The Broad Institute Genome Sequencing Platform"/>
            <consortium name="Broad Institute Genome Sequencing Center for Infectious Disease"/>
            <person name="Ma L.-J."/>
            <person name="Dead R."/>
            <person name="Young S."/>
            <person name="Zeng Q."/>
            <person name="Koehrsen M."/>
            <person name="Alvarado L."/>
            <person name="Berlin A."/>
            <person name="Chapman S.B."/>
            <person name="Chen Z."/>
            <person name="Freedman E."/>
            <person name="Gellesch M."/>
            <person name="Goldberg J."/>
            <person name="Griggs A."/>
            <person name="Gujja S."/>
            <person name="Heilman E.R."/>
            <person name="Heiman D."/>
            <person name="Hepburn T."/>
            <person name="Howarth C."/>
            <person name="Jen D."/>
            <person name="Larson L."/>
            <person name="Mehta T."/>
            <person name="Neiman D."/>
            <person name="Pearson M."/>
            <person name="Roberts A."/>
            <person name="Saif S."/>
            <person name="Shea T."/>
            <person name="Shenoy N."/>
            <person name="Sisk P."/>
            <person name="Stolte C."/>
            <person name="Sykes S."/>
            <person name="Walk T."/>
            <person name="White J."/>
            <person name="Yandava C."/>
            <person name="Haas B."/>
            <person name="Nusbaum C."/>
            <person name="Birren B."/>
        </authorList>
    </citation>
    <scope>NUCLEOTIDE SEQUENCE</scope>
    <source>
        <strain evidence="1">ATCC 64411</strain>
    </source>
</reference>
<dbReference type="Proteomes" id="UP000011715">
    <property type="component" value="Unassembled WGS sequence"/>
</dbReference>
<dbReference type="GO" id="GO:0005576">
    <property type="term" value="C:extracellular region"/>
    <property type="evidence" value="ECO:0007669"/>
    <property type="project" value="TreeGrafter"/>
</dbReference>
<dbReference type="NCBIfam" id="TIGR04312">
    <property type="entry name" value="choice_anch_B"/>
    <property type="match status" value="1"/>
</dbReference>
<dbReference type="STRING" id="644358.A0A0C4DWU2"/>
<evidence type="ECO:0000313" key="3">
    <source>
        <dbReference type="Proteomes" id="UP000011715"/>
    </source>
</evidence>
<gene>
    <name evidence="1" type="ORF">MAPG_04473</name>
</gene>
<reference evidence="2" key="5">
    <citation type="submission" date="2015-06" db="UniProtKB">
        <authorList>
            <consortium name="EnsemblFungi"/>
        </authorList>
    </citation>
    <scope>IDENTIFICATION</scope>
    <source>
        <strain evidence="2">ATCC 64411</strain>
    </source>
</reference>
<dbReference type="EnsemblFungi" id="MAPG_04473T0">
    <property type="protein sequence ID" value="MAPG_04473T0"/>
    <property type="gene ID" value="MAPG_04473"/>
</dbReference>
<dbReference type="EMBL" id="GL876968">
    <property type="protein sequence ID" value="KLU85449.1"/>
    <property type="molecule type" value="Genomic_DNA"/>
</dbReference>
<dbReference type="OMA" id="NIHPAQC"/>
<reference evidence="2" key="4">
    <citation type="journal article" date="2015" name="G3 (Bethesda)">
        <title>Genome sequences of three phytopathogenic species of the Magnaporthaceae family of fungi.</title>
        <authorList>
            <person name="Okagaki L.H."/>
            <person name="Nunes C.C."/>
            <person name="Sailsbery J."/>
            <person name="Clay B."/>
            <person name="Brown D."/>
            <person name="John T."/>
            <person name="Oh Y."/>
            <person name="Young N."/>
            <person name="Fitzgerald M."/>
            <person name="Haas B.J."/>
            <person name="Zeng Q."/>
            <person name="Young S."/>
            <person name="Adiconis X."/>
            <person name="Fan L."/>
            <person name="Levin J.Z."/>
            <person name="Mitchell T.K."/>
            <person name="Okubara P.A."/>
            <person name="Farman M.L."/>
            <person name="Kohn L.M."/>
            <person name="Birren B."/>
            <person name="Ma L.-J."/>
            <person name="Dean R.A."/>
        </authorList>
    </citation>
    <scope>NUCLEOTIDE SEQUENCE</scope>
    <source>
        <strain evidence="2">ATCC 64411 / 73-15</strain>
    </source>
</reference>
<sequence length="220" mass="24528">MSLRCRGGLWMVDVSNPRRPQDAGCVSQDGYVHDAQCVIYQGPMQAYQGREVCFNYNEDALTIVDADRRSAPRQLSRTTYNGATYTHQGWLASDDYKYLLLDDELDEKDENGLAADGHTITYIVDSPVKAIDHNQYTLGGLSYQSTYGSGLRIVDVSSVNQDDSGALFREVGFFDVYPEDDAVTGEAAFNGAWSVYPYLKSGYLLVNSMERGVFSLKYRG</sequence>
<keyword evidence="3" id="KW-1185">Reference proteome</keyword>
<dbReference type="OrthoDB" id="2099887at2759"/>
<dbReference type="PANTHER" id="PTHR38787:SF1">
    <property type="entry name" value="REGULATORY P DOMAIN-CONTAINING PROTEIN"/>
    <property type="match status" value="1"/>
</dbReference>
<dbReference type="eggNOG" id="ENOG502QQSB">
    <property type="taxonomic scope" value="Eukaryota"/>
</dbReference>
<dbReference type="InterPro" id="IPR027589">
    <property type="entry name" value="Choice_anch_B"/>
</dbReference>
<protein>
    <recommendedName>
        <fullName evidence="4">Choice-of-anchor B family protein</fullName>
    </recommendedName>
</protein>
<organism evidence="2 3">
    <name type="scientific">Magnaporthiopsis poae (strain ATCC 64411 / 73-15)</name>
    <name type="common">Kentucky bluegrass fungus</name>
    <name type="synonym">Magnaporthe poae</name>
    <dbReference type="NCBI Taxonomy" id="644358"/>
    <lineage>
        <taxon>Eukaryota</taxon>
        <taxon>Fungi</taxon>
        <taxon>Dikarya</taxon>
        <taxon>Ascomycota</taxon>
        <taxon>Pezizomycotina</taxon>
        <taxon>Sordariomycetes</taxon>
        <taxon>Sordariomycetidae</taxon>
        <taxon>Magnaporthales</taxon>
        <taxon>Magnaporthaceae</taxon>
        <taxon>Magnaporthiopsis</taxon>
    </lineage>
</organism>
<evidence type="ECO:0008006" key="4">
    <source>
        <dbReference type="Google" id="ProtNLM"/>
    </source>
</evidence>
<evidence type="ECO:0000313" key="2">
    <source>
        <dbReference type="EnsemblFungi" id="MAPG_04473T0"/>
    </source>
</evidence>
<reference evidence="3" key="1">
    <citation type="submission" date="2010-05" db="EMBL/GenBank/DDBJ databases">
        <title>The genome sequence of Magnaporthe poae strain ATCC 64411.</title>
        <authorList>
            <person name="Ma L.-J."/>
            <person name="Dead R."/>
            <person name="Young S."/>
            <person name="Zeng Q."/>
            <person name="Koehrsen M."/>
            <person name="Alvarado L."/>
            <person name="Berlin A."/>
            <person name="Chapman S.B."/>
            <person name="Chen Z."/>
            <person name="Freedman E."/>
            <person name="Gellesch M."/>
            <person name="Goldberg J."/>
            <person name="Griggs A."/>
            <person name="Gujja S."/>
            <person name="Heilman E.R."/>
            <person name="Heiman D."/>
            <person name="Hepburn T."/>
            <person name="Howarth C."/>
            <person name="Jen D."/>
            <person name="Larson L."/>
            <person name="Mehta T."/>
            <person name="Neiman D."/>
            <person name="Pearson M."/>
            <person name="Roberts A."/>
            <person name="Saif S."/>
            <person name="Shea T."/>
            <person name="Shenoy N."/>
            <person name="Sisk P."/>
            <person name="Stolte C."/>
            <person name="Sykes S."/>
            <person name="Walk T."/>
            <person name="White J."/>
            <person name="Yandava C."/>
            <person name="Haas B."/>
            <person name="Nusbaum C."/>
            <person name="Birren B."/>
        </authorList>
    </citation>
    <scope>NUCLEOTIDE SEQUENCE [LARGE SCALE GENOMIC DNA]</scope>
    <source>
        <strain evidence="3">ATCC 64411 / 73-15</strain>
    </source>
</reference>
<dbReference type="PANTHER" id="PTHR38787">
    <property type="entry name" value="REGULATORY P DOMAIN-CONTAINING PROTEIN"/>
    <property type="match status" value="1"/>
</dbReference>
<evidence type="ECO:0000313" key="1">
    <source>
        <dbReference type="EMBL" id="KLU85449.1"/>
    </source>
</evidence>
<accession>A0A0C4DWU2</accession>
<reference evidence="1" key="3">
    <citation type="submission" date="2011-03" db="EMBL/GenBank/DDBJ databases">
        <title>Annotation of Magnaporthe poae ATCC 64411.</title>
        <authorList>
            <person name="Ma L.-J."/>
            <person name="Dead R."/>
            <person name="Young S.K."/>
            <person name="Zeng Q."/>
            <person name="Gargeya S."/>
            <person name="Fitzgerald M."/>
            <person name="Haas B."/>
            <person name="Abouelleil A."/>
            <person name="Alvarado L."/>
            <person name="Arachchi H.M."/>
            <person name="Berlin A."/>
            <person name="Brown A."/>
            <person name="Chapman S.B."/>
            <person name="Chen Z."/>
            <person name="Dunbar C."/>
            <person name="Freedman E."/>
            <person name="Gearin G."/>
            <person name="Gellesch M."/>
            <person name="Goldberg J."/>
            <person name="Griggs A."/>
            <person name="Gujja S."/>
            <person name="Heiman D."/>
            <person name="Howarth C."/>
            <person name="Larson L."/>
            <person name="Lui A."/>
            <person name="MacDonald P.J.P."/>
            <person name="Mehta T."/>
            <person name="Montmayeur A."/>
            <person name="Murphy C."/>
            <person name="Neiman D."/>
            <person name="Pearson M."/>
            <person name="Priest M."/>
            <person name="Roberts A."/>
            <person name="Saif S."/>
            <person name="Shea T."/>
            <person name="Shenoy N."/>
            <person name="Sisk P."/>
            <person name="Stolte C."/>
            <person name="Sykes S."/>
            <person name="Yandava C."/>
            <person name="Wortman J."/>
            <person name="Nusbaum C."/>
            <person name="Birren B."/>
        </authorList>
    </citation>
    <scope>NUCLEOTIDE SEQUENCE</scope>
    <source>
        <strain evidence="1">ATCC 64411</strain>
    </source>
</reference>
<proteinExistence type="predicted"/>
<dbReference type="VEuPathDB" id="FungiDB:MAPG_04473"/>
<name>A0A0C4DWU2_MAGP6</name>